<reference evidence="2" key="1">
    <citation type="journal article" date="2022" name="bioRxiv">
        <title>Sequencing and chromosome-scale assembly of the giantPleurodeles waltlgenome.</title>
        <authorList>
            <person name="Brown T."/>
            <person name="Elewa A."/>
            <person name="Iarovenko S."/>
            <person name="Subramanian E."/>
            <person name="Araus A.J."/>
            <person name="Petzold A."/>
            <person name="Susuki M."/>
            <person name="Suzuki K.-i.T."/>
            <person name="Hayashi T."/>
            <person name="Toyoda A."/>
            <person name="Oliveira C."/>
            <person name="Osipova E."/>
            <person name="Leigh N.D."/>
            <person name="Simon A."/>
            <person name="Yun M.H."/>
        </authorList>
    </citation>
    <scope>NUCLEOTIDE SEQUENCE</scope>
    <source>
        <strain evidence="2">20211129_DDA</strain>
        <tissue evidence="2">Liver</tissue>
    </source>
</reference>
<evidence type="ECO:0000256" key="1">
    <source>
        <dbReference type="SAM" id="MobiDB-lite"/>
    </source>
</evidence>
<comment type="caution">
    <text evidence="2">The sequence shown here is derived from an EMBL/GenBank/DDBJ whole genome shotgun (WGS) entry which is preliminary data.</text>
</comment>
<dbReference type="EMBL" id="JANPWB010000003">
    <property type="protein sequence ID" value="KAJ1204226.1"/>
    <property type="molecule type" value="Genomic_DNA"/>
</dbReference>
<feature type="region of interest" description="Disordered" evidence="1">
    <location>
        <begin position="43"/>
        <end position="76"/>
    </location>
</feature>
<evidence type="ECO:0000313" key="3">
    <source>
        <dbReference type="Proteomes" id="UP001066276"/>
    </source>
</evidence>
<name>A0AAV7VUI1_PLEWA</name>
<protein>
    <submittedName>
        <fullName evidence="2">Uncharacterized protein</fullName>
    </submittedName>
</protein>
<sequence>MLVSKVSIEGSPSLPSLTHSGLMTFVSETSADRLKGKARIAEELEQREEGSGCPSLYRETAASNAGPLHHQRPGASLPNVVELGWKTYVHKKKRKTKRKPI</sequence>
<proteinExistence type="predicted"/>
<evidence type="ECO:0000313" key="2">
    <source>
        <dbReference type="EMBL" id="KAJ1204226.1"/>
    </source>
</evidence>
<dbReference type="AlphaFoldDB" id="A0AAV7VUI1"/>
<keyword evidence="3" id="KW-1185">Reference proteome</keyword>
<gene>
    <name evidence="2" type="ORF">NDU88_008007</name>
</gene>
<dbReference type="Proteomes" id="UP001066276">
    <property type="component" value="Chromosome 2_1"/>
</dbReference>
<organism evidence="2 3">
    <name type="scientific">Pleurodeles waltl</name>
    <name type="common">Iberian ribbed newt</name>
    <dbReference type="NCBI Taxonomy" id="8319"/>
    <lineage>
        <taxon>Eukaryota</taxon>
        <taxon>Metazoa</taxon>
        <taxon>Chordata</taxon>
        <taxon>Craniata</taxon>
        <taxon>Vertebrata</taxon>
        <taxon>Euteleostomi</taxon>
        <taxon>Amphibia</taxon>
        <taxon>Batrachia</taxon>
        <taxon>Caudata</taxon>
        <taxon>Salamandroidea</taxon>
        <taxon>Salamandridae</taxon>
        <taxon>Pleurodelinae</taxon>
        <taxon>Pleurodeles</taxon>
    </lineage>
</organism>
<accession>A0AAV7VUI1</accession>